<proteinExistence type="predicted"/>
<sequence>MKKLLIALLLFSACGKEVEKEVKVIDKFKTEAYTRIYATYQLFGKNRIPVIRSEYVPKKYYLKVEWIEVKTKEIEINADEFESTKLGDIKIIKVEE</sequence>
<name>A0A2B7YLP3_FUSNP</name>
<gene>
    <name evidence="1" type="ORF">RN96_00610</name>
</gene>
<evidence type="ECO:0000313" key="1">
    <source>
        <dbReference type="EMBL" id="PGH21768.1"/>
    </source>
</evidence>
<dbReference type="AlphaFoldDB" id="A0A2B7YLP3"/>
<organism evidence="1 2">
    <name type="scientific">Fusobacterium nucleatum subsp. polymorphum</name>
    <name type="common">Fusobacterium polymorphum</name>
    <dbReference type="NCBI Taxonomy" id="76857"/>
    <lineage>
        <taxon>Bacteria</taxon>
        <taxon>Fusobacteriati</taxon>
        <taxon>Fusobacteriota</taxon>
        <taxon>Fusobacteriia</taxon>
        <taxon>Fusobacteriales</taxon>
        <taxon>Fusobacteriaceae</taxon>
        <taxon>Fusobacterium</taxon>
    </lineage>
</organism>
<comment type="caution">
    <text evidence="1">The sequence shown here is derived from an EMBL/GenBank/DDBJ whole genome shotgun (WGS) entry which is preliminary data.</text>
</comment>
<dbReference type="RefSeq" id="WP_098701934.1">
    <property type="nucleotide sequence ID" value="NZ_NJGI01000001.1"/>
</dbReference>
<evidence type="ECO:0000313" key="2">
    <source>
        <dbReference type="Proteomes" id="UP000222862"/>
    </source>
</evidence>
<protein>
    <submittedName>
        <fullName evidence="1">Uncharacterized protein</fullName>
    </submittedName>
</protein>
<reference evidence="1 2" key="1">
    <citation type="submission" date="2017-06" db="EMBL/GenBank/DDBJ databases">
        <title>Genome sequencing of Fusobacterium nucleatum subsp. polymorphum KCOM 1232 (=ChDC F37).</title>
        <authorList>
            <person name="Kook J.-K."/>
            <person name="Park S.-N."/>
            <person name="Lim Y.K."/>
            <person name="Roh H."/>
        </authorList>
    </citation>
    <scope>NUCLEOTIDE SEQUENCE [LARGE SCALE GENOMIC DNA]</scope>
    <source>
        <strain evidence="2">KCOM 1232 ( ChDC F37)</strain>
    </source>
</reference>
<dbReference type="EMBL" id="NJGI01000001">
    <property type="protein sequence ID" value="PGH21768.1"/>
    <property type="molecule type" value="Genomic_DNA"/>
</dbReference>
<dbReference type="Proteomes" id="UP000222862">
    <property type="component" value="Unassembled WGS sequence"/>
</dbReference>
<accession>A0A2B7YLP3</accession>